<dbReference type="EMBL" id="CM043027">
    <property type="protein sequence ID" value="KAI4588458.1"/>
    <property type="molecule type" value="Genomic_DNA"/>
</dbReference>
<proteinExistence type="predicted"/>
<protein>
    <submittedName>
        <fullName evidence="1">Uncharacterized protein</fullName>
    </submittedName>
</protein>
<name>A0ACB9VFN3_9CETA</name>
<evidence type="ECO:0000313" key="2">
    <source>
        <dbReference type="Proteomes" id="UP001057279"/>
    </source>
</evidence>
<accession>A0ACB9VFN3</accession>
<evidence type="ECO:0000313" key="1">
    <source>
        <dbReference type="EMBL" id="KAI4588458.1"/>
    </source>
</evidence>
<comment type="caution">
    <text evidence="1">The sequence shown here is derived from an EMBL/GenBank/DDBJ whole genome shotgun (WGS) entry which is preliminary data.</text>
</comment>
<organism evidence="1 2">
    <name type="scientific">Ovis ammon polii x Ovis aries</name>
    <dbReference type="NCBI Taxonomy" id="2918886"/>
    <lineage>
        <taxon>Eukaryota</taxon>
        <taxon>Metazoa</taxon>
        <taxon>Chordata</taxon>
        <taxon>Craniata</taxon>
        <taxon>Vertebrata</taxon>
        <taxon>Euteleostomi</taxon>
        <taxon>Mammalia</taxon>
        <taxon>Eutheria</taxon>
        <taxon>Laurasiatheria</taxon>
        <taxon>Artiodactyla</taxon>
        <taxon>Ruminantia</taxon>
        <taxon>Pecora</taxon>
        <taxon>Bovidae</taxon>
        <taxon>Caprinae</taxon>
        <taxon>Ovis</taxon>
    </lineage>
</organism>
<gene>
    <name evidence="1" type="ORF">MJG53_002866</name>
</gene>
<keyword evidence="2" id="KW-1185">Reference proteome</keyword>
<sequence length="281" mass="32333">MEAPAPGSRDRETVNVETPSLAFDIRVKCVFKINVLKGFESVGQQELKNVYRLQGKNQLRLRLKQWEKRGLLRKWCLGYMSAFSYIIVTVQRKPRHPPRTFSHEVLLILVPDFIHVTELGSNSPPQRNWKGIAIALLVILVVCSLITMSVILLTPDELTNSSETRLSLEDLFRKDFVLHDPEARWINDTDVVYKSENGHVIKLNIETNTTTLLLENTTFVTFKASRHSVSPDLKYVLLAYDVKQKLFLKNSQPDKYGMHLDIINLKIFLKKKISVPKYNSV</sequence>
<reference evidence="1" key="1">
    <citation type="submission" date="2022-03" db="EMBL/GenBank/DDBJ databases">
        <title>Genomic analyses of argali, domestic sheep and their hybrids provide insights into chromosomal evolution, heterosis and genetic basis of agronomic traits.</title>
        <authorList>
            <person name="Li M."/>
        </authorList>
    </citation>
    <scope>NUCLEOTIDE SEQUENCE</scope>
    <source>
        <strain evidence="1">F1 hybrid</strain>
    </source>
</reference>
<dbReference type="Proteomes" id="UP001057279">
    <property type="component" value="Linkage Group LG02"/>
</dbReference>